<dbReference type="Pfam" id="PF01545">
    <property type="entry name" value="Cation_efflux"/>
    <property type="match status" value="1"/>
</dbReference>
<dbReference type="AlphaFoldDB" id="A0A8C4QLG5"/>
<evidence type="ECO:0000256" key="7">
    <source>
        <dbReference type="ARBA" id="ARBA00023136"/>
    </source>
</evidence>
<feature type="domain" description="Cation efflux protein transmembrane" evidence="10">
    <location>
        <begin position="11"/>
        <end position="280"/>
    </location>
</feature>
<feature type="transmembrane region" description="Helical" evidence="9">
    <location>
        <begin position="213"/>
        <end position="235"/>
    </location>
</feature>
<evidence type="ECO:0000256" key="4">
    <source>
        <dbReference type="ARBA" id="ARBA00022692"/>
    </source>
</evidence>
<evidence type="ECO:0000256" key="5">
    <source>
        <dbReference type="ARBA" id="ARBA00022833"/>
    </source>
</evidence>
<keyword evidence="7 9" id="KW-0472">Membrane</keyword>
<dbReference type="GO" id="GO:0019855">
    <property type="term" value="F:calcium channel inhibitor activity"/>
    <property type="evidence" value="ECO:0007669"/>
    <property type="project" value="TreeGrafter"/>
</dbReference>
<feature type="transmembrane region" description="Helical" evidence="9">
    <location>
        <begin position="7"/>
        <end position="28"/>
    </location>
</feature>
<dbReference type="Gene3D" id="1.20.1510.10">
    <property type="entry name" value="Cation efflux protein transmembrane domain"/>
    <property type="match status" value="1"/>
</dbReference>
<dbReference type="PANTHER" id="PTHR45820:SF6">
    <property type="entry name" value="ZINC_CADMIUM RESISTANCE PROTEIN-LIKE"/>
    <property type="match status" value="1"/>
</dbReference>
<dbReference type="Pfam" id="PF16916">
    <property type="entry name" value="ZT_dimer"/>
    <property type="match status" value="1"/>
</dbReference>
<feature type="compositionally biased region" description="Basic residues" evidence="8">
    <location>
        <begin position="418"/>
        <end position="431"/>
    </location>
</feature>
<dbReference type="GeneTree" id="ENSGT00940000156484"/>
<evidence type="ECO:0000259" key="10">
    <source>
        <dbReference type="Pfam" id="PF01545"/>
    </source>
</evidence>
<keyword evidence="4 9" id="KW-0812">Transmembrane</keyword>
<dbReference type="InterPro" id="IPR002524">
    <property type="entry name" value="Cation_efflux"/>
</dbReference>
<protein>
    <recommendedName>
        <fullName evidence="14">Solute carrier family 30 member 1</fullName>
    </recommendedName>
</protein>
<dbReference type="GO" id="GO:0005783">
    <property type="term" value="C:endoplasmic reticulum"/>
    <property type="evidence" value="ECO:0007669"/>
    <property type="project" value="TreeGrafter"/>
</dbReference>
<sequence length="438" mass="47291">DQCCGKLRRLICMLGLTFSFFVVEMVVSHVTESLAMLSDAFHMLSDVLALSVGLVAVLVSARSGPSQRNTFGWVRAEVLGAVVNAVFLVALCLSISLEAVQRLVAPRPVEHPLLVVIVGAAGLLINLVGLCLFQGQGHGHDGLGQGEHPYGKSHLFITYVGSQMGDEVDKTNMDVVMVRYEEREEGEGQKEGEEHLWSMDGAKGNSTMNMQAVFLHVMGDALGSLAVIINALVYMHFRRTCRHGDTCWVLYLDPLLSLAIVAILLSTALPLLRKAALVLLQAVPKHVSVDSLRKDLAALPGVSAVHELHVWELSGPLLVATAHVAVHPGQGANLSTVVHEACSVLRSKGICFRTVQPEWEHAPVPAVDGHDKRSSPLITTPLICQPINHHSTHLPAEKPPLHSSASRETTTPLICQPRNHHSTHLPAHKPPLHSSASP</sequence>
<dbReference type="GO" id="GO:0005385">
    <property type="term" value="F:zinc ion transmembrane transporter activity"/>
    <property type="evidence" value="ECO:0007669"/>
    <property type="project" value="TreeGrafter"/>
</dbReference>
<dbReference type="InterPro" id="IPR027470">
    <property type="entry name" value="Cation_efflux_CTD"/>
</dbReference>
<proteinExistence type="inferred from homology"/>
<dbReference type="GO" id="GO:0006882">
    <property type="term" value="P:intracellular zinc ion homeostasis"/>
    <property type="evidence" value="ECO:0007669"/>
    <property type="project" value="TreeGrafter"/>
</dbReference>
<dbReference type="GO" id="GO:0016020">
    <property type="term" value="C:membrane"/>
    <property type="evidence" value="ECO:0007669"/>
    <property type="project" value="UniProtKB-SubCell"/>
</dbReference>
<feature type="transmembrane region" description="Helical" evidence="9">
    <location>
        <begin position="113"/>
        <end position="133"/>
    </location>
</feature>
<keyword evidence="5" id="KW-0862">Zinc</keyword>
<dbReference type="Ensembl" id="ENSEBUT00000017884.1">
    <property type="protein sequence ID" value="ENSEBUP00000017307.1"/>
    <property type="gene ID" value="ENSEBUG00000010811.1"/>
</dbReference>
<keyword evidence="13" id="KW-1185">Reference proteome</keyword>
<feature type="region of interest" description="Disordered" evidence="8">
    <location>
        <begin position="414"/>
        <end position="438"/>
    </location>
</feature>
<dbReference type="GO" id="GO:0010312">
    <property type="term" value="P:detoxification of zinc ion"/>
    <property type="evidence" value="ECO:0007669"/>
    <property type="project" value="TreeGrafter"/>
</dbReference>
<dbReference type="OMA" id="NHHSTHL"/>
<dbReference type="SUPFAM" id="SSF161111">
    <property type="entry name" value="Cation efflux protein transmembrane domain-like"/>
    <property type="match status" value="1"/>
</dbReference>
<evidence type="ECO:0000256" key="3">
    <source>
        <dbReference type="ARBA" id="ARBA00022448"/>
    </source>
</evidence>
<feature type="transmembrane region" description="Helical" evidence="9">
    <location>
        <begin position="255"/>
        <end position="272"/>
    </location>
</feature>
<organism evidence="12 13">
    <name type="scientific">Eptatretus burgeri</name>
    <name type="common">Inshore hagfish</name>
    <dbReference type="NCBI Taxonomy" id="7764"/>
    <lineage>
        <taxon>Eukaryota</taxon>
        <taxon>Metazoa</taxon>
        <taxon>Chordata</taxon>
        <taxon>Craniata</taxon>
        <taxon>Vertebrata</taxon>
        <taxon>Cyclostomata</taxon>
        <taxon>Myxini</taxon>
        <taxon>Myxiniformes</taxon>
        <taxon>Myxinidae</taxon>
        <taxon>Eptatretinae</taxon>
        <taxon>Eptatretus</taxon>
    </lineage>
</organism>
<reference evidence="12" key="1">
    <citation type="submission" date="2025-08" db="UniProtKB">
        <authorList>
            <consortium name="Ensembl"/>
        </authorList>
    </citation>
    <scope>IDENTIFICATION</scope>
</reference>
<accession>A0A8C4QLG5</accession>
<evidence type="ECO:0000256" key="9">
    <source>
        <dbReference type="SAM" id="Phobius"/>
    </source>
</evidence>
<dbReference type="NCBIfam" id="TIGR01297">
    <property type="entry name" value="CDF"/>
    <property type="match status" value="1"/>
</dbReference>
<reference evidence="12" key="2">
    <citation type="submission" date="2025-09" db="UniProtKB">
        <authorList>
            <consortium name="Ensembl"/>
        </authorList>
    </citation>
    <scope>IDENTIFICATION</scope>
</reference>
<feature type="transmembrane region" description="Helical" evidence="9">
    <location>
        <begin position="73"/>
        <end position="97"/>
    </location>
</feature>
<dbReference type="GO" id="GO:0005794">
    <property type="term" value="C:Golgi apparatus"/>
    <property type="evidence" value="ECO:0007669"/>
    <property type="project" value="TreeGrafter"/>
</dbReference>
<evidence type="ECO:0000256" key="1">
    <source>
        <dbReference type="ARBA" id="ARBA00004141"/>
    </source>
</evidence>
<evidence type="ECO:0000313" key="12">
    <source>
        <dbReference type="Ensembl" id="ENSEBUP00000017307.1"/>
    </source>
</evidence>
<comment type="similarity">
    <text evidence="2">Belongs to the cation diffusion facilitator (CDF) transporter (TC 2.A.4) family. SLC30A subfamily.</text>
</comment>
<evidence type="ECO:0000256" key="2">
    <source>
        <dbReference type="ARBA" id="ARBA00008873"/>
    </source>
</evidence>
<keyword evidence="6 9" id="KW-1133">Transmembrane helix</keyword>
<evidence type="ECO:0000256" key="8">
    <source>
        <dbReference type="SAM" id="MobiDB-lite"/>
    </source>
</evidence>
<keyword evidence="3" id="KW-0813">Transport</keyword>
<feature type="domain" description="Cation efflux protein cytoplasmic" evidence="11">
    <location>
        <begin position="284"/>
        <end position="341"/>
    </location>
</feature>
<evidence type="ECO:0000313" key="13">
    <source>
        <dbReference type="Proteomes" id="UP000694388"/>
    </source>
</evidence>
<dbReference type="Proteomes" id="UP000694388">
    <property type="component" value="Unplaced"/>
</dbReference>
<comment type="subcellular location">
    <subcellularLocation>
        <location evidence="1">Membrane</location>
        <topology evidence="1">Multi-pass membrane protein</topology>
    </subcellularLocation>
</comment>
<name>A0A8C4QLG5_EPTBU</name>
<dbReference type="InterPro" id="IPR058533">
    <property type="entry name" value="Cation_efflux_TM"/>
</dbReference>
<evidence type="ECO:0008006" key="14">
    <source>
        <dbReference type="Google" id="ProtNLM"/>
    </source>
</evidence>
<evidence type="ECO:0000259" key="11">
    <source>
        <dbReference type="Pfam" id="PF16916"/>
    </source>
</evidence>
<dbReference type="InterPro" id="IPR027469">
    <property type="entry name" value="Cation_efflux_TMD_sf"/>
</dbReference>
<dbReference type="PANTHER" id="PTHR45820">
    <property type="entry name" value="FI23527P1"/>
    <property type="match status" value="1"/>
</dbReference>
<evidence type="ECO:0000256" key="6">
    <source>
        <dbReference type="ARBA" id="ARBA00022989"/>
    </source>
</evidence>